<dbReference type="PANTHER" id="PTHR33110:SF128">
    <property type="entry name" value="RETROVIRUS-RELATED POL POLYPROTEIN FROM TRANSPOSON TNT 1-94"/>
    <property type="match status" value="1"/>
</dbReference>
<evidence type="ECO:0000259" key="3">
    <source>
        <dbReference type="Pfam" id="PF03478"/>
    </source>
</evidence>
<name>A0A835BV35_9POAL</name>
<dbReference type="AlphaFoldDB" id="A0A835BV35"/>
<dbReference type="EMBL" id="JACEFO010001742">
    <property type="protein sequence ID" value="KAF8712612.1"/>
    <property type="molecule type" value="Genomic_DNA"/>
</dbReference>
<sequence length="470" mass="52881">MASTTTGAGWSNLPAALLVAGVLARLPFPGDRARVRAVCRAWRSAVRHHVRHQLPWMVLPDGSFCTTGQGGGFFFQQIPGLPENATCIAAAGDAWLALDCTDDVFRRTSIWGCYCSSTGTFVEPRPDVKHEHTYLLHNPFSNVTVPLLELDAIVGHVAETFEIRKVLMRSTPEDVIAVTTNNWNYNVILCRPGKGTHVLPNFRVIDVAFLGDTLYGVTSGEELVAYRLGEDEDGRPEVTKIELVIRNPMAAYYEDGWWTWPQDDDNSNGGVDMSNSDEHDEEAPQQADGNEQENQEEYSSEEEQEVLVNSLIINGDMTVSDNEGIDNDVDDRFNVPYEAFDEIYTGRYLVKSLGGEELLLVRHQHISSLKSGRYTLKVEVFKADLIMGKWVAANGLAKDEALFVSRSFSKSTRAQGDIEEGLVHYASNYIDDVFDTRSWTIRNMTFRWPWQRKSMSDQWLTWLFPPELVV</sequence>
<evidence type="ECO:0000256" key="2">
    <source>
        <dbReference type="SAM" id="SignalP"/>
    </source>
</evidence>
<dbReference type="Gene3D" id="1.20.1280.50">
    <property type="match status" value="1"/>
</dbReference>
<accession>A0A835BV35</accession>
<evidence type="ECO:0000313" key="4">
    <source>
        <dbReference type="EMBL" id="KAF8712612.1"/>
    </source>
</evidence>
<gene>
    <name evidence="4" type="ORF">HU200_028368</name>
</gene>
<feature type="domain" description="KIB1-4 beta-propeller" evidence="3">
    <location>
        <begin position="124"/>
        <end position="431"/>
    </location>
</feature>
<keyword evidence="2" id="KW-0732">Signal</keyword>
<evidence type="ECO:0000256" key="1">
    <source>
        <dbReference type="SAM" id="MobiDB-lite"/>
    </source>
</evidence>
<keyword evidence="5" id="KW-1185">Reference proteome</keyword>
<evidence type="ECO:0000313" key="5">
    <source>
        <dbReference type="Proteomes" id="UP000636709"/>
    </source>
</evidence>
<dbReference type="InterPro" id="IPR005174">
    <property type="entry name" value="KIB1-4_b-propeller"/>
</dbReference>
<dbReference type="PANTHER" id="PTHR33110">
    <property type="entry name" value="F-BOX/KELCH-REPEAT PROTEIN-RELATED"/>
    <property type="match status" value="1"/>
</dbReference>
<dbReference type="Pfam" id="PF03478">
    <property type="entry name" value="Beta-prop_KIB1-4"/>
    <property type="match status" value="1"/>
</dbReference>
<feature type="signal peptide" evidence="2">
    <location>
        <begin position="1"/>
        <end position="24"/>
    </location>
</feature>
<reference evidence="4" key="1">
    <citation type="submission" date="2020-07" db="EMBL/GenBank/DDBJ databases">
        <title>Genome sequence and genetic diversity analysis of an under-domesticated orphan crop, white fonio (Digitaria exilis).</title>
        <authorList>
            <person name="Bennetzen J.L."/>
            <person name="Chen S."/>
            <person name="Ma X."/>
            <person name="Wang X."/>
            <person name="Yssel A.E.J."/>
            <person name="Chaluvadi S.R."/>
            <person name="Johnson M."/>
            <person name="Gangashetty P."/>
            <person name="Hamidou F."/>
            <person name="Sanogo M.D."/>
            <person name="Zwaenepoel A."/>
            <person name="Wallace J."/>
            <person name="Van De Peer Y."/>
            <person name="Van Deynze A."/>
        </authorList>
    </citation>
    <scope>NUCLEOTIDE SEQUENCE</scope>
    <source>
        <tissue evidence="4">Leaves</tissue>
    </source>
</reference>
<feature type="compositionally biased region" description="Acidic residues" evidence="1">
    <location>
        <begin position="290"/>
        <end position="303"/>
    </location>
</feature>
<dbReference type="InterPro" id="IPR036047">
    <property type="entry name" value="F-box-like_dom_sf"/>
</dbReference>
<comment type="caution">
    <text evidence="4">The sequence shown here is derived from an EMBL/GenBank/DDBJ whole genome shotgun (WGS) entry which is preliminary data.</text>
</comment>
<proteinExistence type="predicted"/>
<dbReference type="Proteomes" id="UP000636709">
    <property type="component" value="Unassembled WGS sequence"/>
</dbReference>
<feature type="chain" id="PRO_5032828222" description="KIB1-4 beta-propeller domain-containing protein" evidence="2">
    <location>
        <begin position="25"/>
        <end position="470"/>
    </location>
</feature>
<organism evidence="4 5">
    <name type="scientific">Digitaria exilis</name>
    <dbReference type="NCBI Taxonomy" id="1010633"/>
    <lineage>
        <taxon>Eukaryota</taxon>
        <taxon>Viridiplantae</taxon>
        <taxon>Streptophyta</taxon>
        <taxon>Embryophyta</taxon>
        <taxon>Tracheophyta</taxon>
        <taxon>Spermatophyta</taxon>
        <taxon>Magnoliopsida</taxon>
        <taxon>Liliopsida</taxon>
        <taxon>Poales</taxon>
        <taxon>Poaceae</taxon>
        <taxon>PACMAD clade</taxon>
        <taxon>Panicoideae</taxon>
        <taxon>Panicodae</taxon>
        <taxon>Paniceae</taxon>
        <taxon>Anthephorinae</taxon>
        <taxon>Digitaria</taxon>
    </lineage>
</organism>
<dbReference type="OrthoDB" id="687465at2759"/>
<dbReference type="SUPFAM" id="SSF81383">
    <property type="entry name" value="F-box domain"/>
    <property type="match status" value="1"/>
</dbReference>
<protein>
    <recommendedName>
        <fullName evidence="3">KIB1-4 beta-propeller domain-containing protein</fullName>
    </recommendedName>
</protein>
<feature type="region of interest" description="Disordered" evidence="1">
    <location>
        <begin position="263"/>
        <end position="303"/>
    </location>
</feature>